<proteinExistence type="predicted"/>
<organism evidence="3 4">
    <name type="scientific">Cladophialophora carrionii CBS 160.54</name>
    <dbReference type="NCBI Taxonomy" id="1279043"/>
    <lineage>
        <taxon>Eukaryota</taxon>
        <taxon>Fungi</taxon>
        <taxon>Dikarya</taxon>
        <taxon>Ascomycota</taxon>
        <taxon>Pezizomycotina</taxon>
        <taxon>Eurotiomycetes</taxon>
        <taxon>Chaetothyriomycetidae</taxon>
        <taxon>Chaetothyriales</taxon>
        <taxon>Herpotrichiellaceae</taxon>
        <taxon>Cladophialophora</taxon>
    </lineage>
</organism>
<dbReference type="Gene3D" id="3.40.50.1820">
    <property type="entry name" value="alpha/beta hydrolase"/>
    <property type="match status" value="1"/>
</dbReference>
<evidence type="ECO:0000313" key="3">
    <source>
        <dbReference type="EMBL" id="ETI25945.1"/>
    </source>
</evidence>
<dbReference type="RefSeq" id="XP_008725290.1">
    <property type="nucleotide sequence ID" value="XM_008727068.1"/>
</dbReference>
<dbReference type="InterPro" id="IPR050300">
    <property type="entry name" value="GDXG_lipolytic_enzyme"/>
</dbReference>
<name>V9DGH3_9EURO</name>
<dbReference type="AlphaFoldDB" id="V9DGH3"/>
<dbReference type="SUPFAM" id="SSF53474">
    <property type="entry name" value="alpha/beta-Hydrolases"/>
    <property type="match status" value="1"/>
</dbReference>
<dbReference type="GeneID" id="19981215"/>
<evidence type="ECO:0000313" key="4">
    <source>
        <dbReference type="Proteomes" id="UP000030678"/>
    </source>
</evidence>
<dbReference type="VEuPathDB" id="FungiDB:G647_02722"/>
<dbReference type="OrthoDB" id="19653at2759"/>
<dbReference type="GO" id="GO:0016787">
    <property type="term" value="F:hydrolase activity"/>
    <property type="evidence" value="ECO:0007669"/>
    <property type="project" value="UniProtKB-KW"/>
</dbReference>
<dbReference type="InterPro" id="IPR013094">
    <property type="entry name" value="AB_hydrolase_3"/>
</dbReference>
<dbReference type="Pfam" id="PF07859">
    <property type="entry name" value="Abhydrolase_3"/>
    <property type="match status" value="1"/>
</dbReference>
<dbReference type="InterPro" id="IPR029058">
    <property type="entry name" value="AB_hydrolase_fold"/>
</dbReference>
<evidence type="ECO:0000256" key="1">
    <source>
        <dbReference type="ARBA" id="ARBA00022801"/>
    </source>
</evidence>
<reference evidence="3 4" key="1">
    <citation type="submission" date="2013-03" db="EMBL/GenBank/DDBJ databases">
        <title>The Genome Sequence of Cladophialophora carrionii CBS 160.54.</title>
        <authorList>
            <consortium name="The Broad Institute Genomics Platform"/>
            <person name="Cuomo C."/>
            <person name="de Hoog S."/>
            <person name="Gorbushina A."/>
            <person name="Walker B."/>
            <person name="Young S.K."/>
            <person name="Zeng Q."/>
            <person name="Gargeya S."/>
            <person name="Fitzgerald M."/>
            <person name="Haas B."/>
            <person name="Abouelleil A."/>
            <person name="Allen A.W."/>
            <person name="Alvarado L."/>
            <person name="Arachchi H.M."/>
            <person name="Berlin A.M."/>
            <person name="Chapman S.B."/>
            <person name="Gainer-Dewar J."/>
            <person name="Goldberg J."/>
            <person name="Griggs A."/>
            <person name="Gujja S."/>
            <person name="Hansen M."/>
            <person name="Howarth C."/>
            <person name="Imamovic A."/>
            <person name="Ireland A."/>
            <person name="Larimer J."/>
            <person name="McCowan C."/>
            <person name="Murphy C."/>
            <person name="Pearson M."/>
            <person name="Poon T.W."/>
            <person name="Priest M."/>
            <person name="Roberts A."/>
            <person name="Saif S."/>
            <person name="Shea T."/>
            <person name="Sisk P."/>
            <person name="Sykes S."/>
            <person name="Wortman J."/>
            <person name="Nusbaum C."/>
            <person name="Birren B."/>
        </authorList>
    </citation>
    <scope>NUCLEOTIDE SEQUENCE [LARGE SCALE GENOMIC DNA]</scope>
    <source>
        <strain evidence="3 4">CBS 160.54</strain>
    </source>
</reference>
<evidence type="ECO:0000259" key="2">
    <source>
        <dbReference type="Pfam" id="PF07859"/>
    </source>
</evidence>
<dbReference type="PANTHER" id="PTHR48081">
    <property type="entry name" value="AB HYDROLASE SUPERFAMILY PROTEIN C4A8.06C"/>
    <property type="match status" value="1"/>
</dbReference>
<keyword evidence="1" id="KW-0378">Hydrolase</keyword>
<accession>V9DGH3</accession>
<dbReference type="EMBL" id="KB822703">
    <property type="protein sequence ID" value="ETI25945.1"/>
    <property type="molecule type" value="Genomic_DNA"/>
</dbReference>
<dbReference type="Proteomes" id="UP000030678">
    <property type="component" value="Unassembled WGS sequence"/>
</dbReference>
<gene>
    <name evidence="3" type="ORF">G647_02722</name>
</gene>
<protein>
    <recommendedName>
        <fullName evidence="2">Alpha/beta hydrolase fold-3 domain-containing protein</fullName>
    </recommendedName>
</protein>
<dbReference type="PANTHER" id="PTHR48081:SF3">
    <property type="entry name" value="ALPHA_BETA HYDROLASE FOLD-3 DOMAIN-CONTAINING PROTEIN"/>
    <property type="match status" value="1"/>
</dbReference>
<feature type="domain" description="Alpha/beta hydrolase fold-3" evidence="2">
    <location>
        <begin position="62"/>
        <end position="216"/>
    </location>
</feature>
<dbReference type="HOGENOM" id="CLU_012494_9_1_1"/>
<sequence length="349" mass="38283">MSASSPKYAPFTILSTSYKSVDDHAIQVHTLIPKLLLANITPAAATSLTAAESSKPTPRPILVKFHGGFLVTGDALYDDWFPQWLVDYALQHTAVVVLPNYRLLPESTGREIMADVHDFWTWLRDDFPRYLHGRLLQAGAGVEVDLTKVLVAGESAGGYLSVQSALGSSGGLATACIATYPVLDVASPFYTEEYEKVILGAPTLPKDVLGEHIRMLKKEEEEKSGKKTVVSSATPPDRLPFALSIVQQGLYRKLLGEDKILYPLERIEDVDGRDVPPILIIHGREDSAVPVEGSEKWLERAREKFGEAKVELVVQPGEHGFDTDPSVTLETPWLKDGLGRITEAWLGGK</sequence>